<dbReference type="RefSeq" id="WP_150862966.1">
    <property type="nucleotide sequence ID" value="NZ_VYXP01000002.1"/>
</dbReference>
<reference evidence="2 3" key="1">
    <citation type="submission" date="2019-09" db="EMBL/GenBank/DDBJ databases">
        <title>Wenzhouxiangella sp. Genome sequencing and assembly.</title>
        <authorList>
            <person name="Zhang R."/>
        </authorList>
    </citation>
    <scope>NUCLEOTIDE SEQUENCE [LARGE SCALE GENOMIC DNA]</scope>
    <source>
        <strain evidence="2 3">W260</strain>
    </source>
</reference>
<dbReference type="PANTHER" id="PTHR34980">
    <property type="entry name" value="INNER MEMBRANE PROTEIN-RELATED-RELATED"/>
    <property type="match status" value="1"/>
</dbReference>
<keyword evidence="1" id="KW-1133">Transmembrane helix</keyword>
<evidence type="ECO:0000313" key="2">
    <source>
        <dbReference type="EMBL" id="KAA9133407.1"/>
    </source>
</evidence>
<name>A0A5N0TGY8_9GAMM</name>
<evidence type="ECO:0000256" key="1">
    <source>
        <dbReference type="SAM" id="Phobius"/>
    </source>
</evidence>
<dbReference type="GO" id="GO:0005886">
    <property type="term" value="C:plasma membrane"/>
    <property type="evidence" value="ECO:0007669"/>
    <property type="project" value="TreeGrafter"/>
</dbReference>
<sequence>MNWYLTVLKKYAQFSGRSRRSEIWWFILFNIIVTIVLSIIDNVTGTTNASGYGILGTIYALAVLLPSIAVGVRRLHDTGKTGWWILIGLVPFVGWIVLIVFYCIDSEPGTNQYGPNPKGVG</sequence>
<dbReference type="AlphaFoldDB" id="A0A5N0TGY8"/>
<keyword evidence="3" id="KW-1185">Reference proteome</keyword>
<evidence type="ECO:0000313" key="3">
    <source>
        <dbReference type="Proteomes" id="UP000325372"/>
    </source>
</evidence>
<keyword evidence="1" id="KW-0812">Transmembrane</keyword>
<dbReference type="Proteomes" id="UP000325372">
    <property type="component" value="Unassembled WGS sequence"/>
</dbReference>
<organism evidence="2 3">
    <name type="scientific">Marinihelvus fidelis</name>
    <dbReference type="NCBI Taxonomy" id="2613842"/>
    <lineage>
        <taxon>Bacteria</taxon>
        <taxon>Pseudomonadati</taxon>
        <taxon>Pseudomonadota</taxon>
        <taxon>Gammaproteobacteria</taxon>
        <taxon>Chromatiales</taxon>
        <taxon>Wenzhouxiangellaceae</taxon>
        <taxon>Marinihelvus</taxon>
    </lineage>
</organism>
<comment type="caution">
    <text evidence="2">The sequence shown here is derived from an EMBL/GenBank/DDBJ whole genome shotgun (WGS) entry which is preliminary data.</text>
</comment>
<feature type="transmembrane region" description="Helical" evidence="1">
    <location>
        <begin position="52"/>
        <end position="71"/>
    </location>
</feature>
<feature type="transmembrane region" description="Helical" evidence="1">
    <location>
        <begin position="23"/>
        <end position="40"/>
    </location>
</feature>
<gene>
    <name evidence="2" type="ORF">F3N42_03395</name>
</gene>
<proteinExistence type="predicted"/>
<dbReference type="InterPro" id="IPR008523">
    <property type="entry name" value="DUF805"/>
</dbReference>
<keyword evidence="1" id="KW-0472">Membrane</keyword>
<dbReference type="Pfam" id="PF05656">
    <property type="entry name" value="DUF805"/>
    <property type="match status" value="1"/>
</dbReference>
<protein>
    <submittedName>
        <fullName evidence="2">DUF805 domain-containing protein</fullName>
    </submittedName>
</protein>
<dbReference type="PANTHER" id="PTHR34980:SF2">
    <property type="entry name" value="INNER MEMBRANE PROTEIN YHAH-RELATED"/>
    <property type="match status" value="1"/>
</dbReference>
<feature type="transmembrane region" description="Helical" evidence="1">
    <location>
        <begin position="83"/>
        <end position="102"/>
    </location>
</feature>
<accession>A0A5N0TGY8</accession>
<dbReference type="EMBL" id="VYXP01000002">
    <property type="protein sequence ID" value="KAA9133407.1"/>
    <property type="molecule type" value="Genomic_DNA"/>
</dbReference>